<reference evidence="2 3" key="1">
    <citation type="submission" date="2019-06" db="EMBL/GenBank/DDBJ databases">
        <title>A chromosomal-level reference genome of Carpinus fangiana (Coryloideae, Betulaceae).</title>
        <authorList>
            <person name="Yang X."/>
            <person name="Wang Z."/>
            <person name="Zhang L."/>
            <person name="Hao G."/>
            <person name="Liu J."/>
            <person name="Yang Y."/>
        </authorList>
    </citation>
    <scope>NUCLEOTIDE SEQUENCE [LARGE SCALE GENOMIC DNA]</scope>
    <source>
        <strain evidence="2">Cfa_2016G</strain>
        <tissue evidence="2">Leaf</tissue>
    </source>
</reference>
<gene>
    <name evidence="2" type="ORF">FH972_026612</name>
</gene>
<dbReference type="AlphaFoldDB" id="A0A5N6L4L5"/>
<evidence type="ECO:0000313" key="3">
    <source>
        <dbReference type="Proteomes" id="UP000327013"/>
    </source>
</evidence>
<keyword evidence="3" id="KW-1185">Reference proteome</keyword>
<proteinExistence type="predicted"/>
<evidence type="ECO:0000313" key="2">
    <source>
        <dbReference type="EMBL" id="KAB8766452.1"/>
    </source>
</evidence>
<dbReference type="EMBL" id="VIBQ01000101">
    <property type="protein sequence ID" value="KAB8766452.1"/>
    <property type="molecule type" value="Genomic_DNA"/>
</dbReference>
<sequence>MAAADGKAGTMVRAGRPVVCRWYGVAGADSRLQKAGIGGLSSCQDGRVGTKHTVPRTAASQKSAFHARRARRKRPDSGSVILLPANGSSAHRATFECITVCLSAIRLRTPLLGGTFAWFLQAAFLYPHTAPHPTSIPRNPPPSPHVGMYKFPCLTMEWGVPALYAHLSPSPASTVSDFAKWGCRGIRSCWRCGGGGGGDVHGNVEGGHVDGVAVDLADVEIERQRTKGEGAYGVGQRLPVLAVDECHHAARSLWCAAVVLTGLPETSYIAFDVSGNTSVCKSWSRADSISLFSCRVHATEQWPRIKAVNIPKCGGGFQIRLLYRVYSCQPSVLKFSVVAESRRQTAETVPIAE</sequence>
<dbReference type="Proteomes" id="UP000327013">
    <property type="component" value="Unassembled WGS sequence"/>
</dbReference>
<protein>
    <submittedName>
        <fullName evidence="2">Uncharacterized protein</fullName>
    </submittedName>
</protein>
<name>A0A5N6L4L5_9ROSI</name>
<evidence type="ECO:0000256" key="1">
    <source>
        <dbReference type="SAM" id="MobiDB-lite"/>
    </source>
</evidence>
<feature type="region of interest" description="Disordered" evidence="1">
    <location>
        <begin position="48"/>
        <end position="80"/>
    </location>
</feature>
<organism evidence="2 3">
    <name type="scientific">Carpinus fangiana</name>
    <dbReference type="NCBI Taxonomy" id="176857"/>
    <lineage>
        <taxon>Eukaryota</taxon>
        <taxon>Viridiplantae</taxon>
        <taxon>Streptophyta</taxon>
        <taxon>Embryophyta</taxon>
        <taxon>Tracheophyta</taxon>
        <taxon>Spermatophyta</taxon>
        <taxon>Magnoliopsida</taxon>
        <taxon>eudicotyledons</taxon>
        <taxon>Gunneridae</taxon>
        <taxon>Pentapetalae</taxon>
        <taxon>rosids</taxon>
        <taxon>fabids</taxon>
        <taxon>Fagales</taxon>
        <taxon>Betulaceae</taxon>
        <taxon>Carpinus</taxon>
    </lineage>
</organism>
<feature type="compositionally biased region" description="Basic residues" evidence="1">
    <location>
        <begin position="65"/>
        <end position="74"/>
    </location>
</feature>
<comment type="caution">
    <text evidence="2">The sequence shown here is derived from an EMBL/GenBank/DDBJ whole genome shotgun (WGS) entry which is preliminary data.</text>
</comment>
<accession>A0A5N6L4L5</accession>